<dbReference type="AlphaFoldDB" id="A0A9N9FXG1"/>
<gene>
    <name evidence="2" type="ORF">RFULGI_LOCUS5298</name>
</gene>
<dbReference type="OrthoDB" id="2410735at2759"/>
<dbReference type="Proteomes" id="UP000789396">
    <property type="component" value="Unassembled WGS sequence"/>
</dbReference>
<feature type="non-terminal residue" evidence="2">
    <location>
        <position position="267"/>
    </location>
</feature>
<comment type="caution">
    <text evidence="2">The sequence shown here is derived from an EMBL/GenBank/DDBJ whole genome shotgun (WGS) entry which is preliminary data.</text>
</comment>
<organism evidence="2 3">
    <name type="scientific">Racocetra fulgida</name>
    <dbReference type="NCBI Taxonomy" id="60492"/>
    <lineage>
        <taxon>Eukaryota</taxon>
        <taxon>Fungi</taxon>
        <taxon>Fungi incertae sedis</taxon>
        <taxon>Mucoromycota</taxon>
        <taxon>Glomeromycotina</taxon>
        <taxon>Glomeromycetes</taxon>
        <taxon>Diversisporales</taxon>
        <taxon>Gigasporaceae</taxon>
        <taxon>Racocetra</taxon>
    </lineage>
</organism>
<evidence type="ECO:0000313" key="3">
    <source>
        <dbReference type="Proteomes" id="UP000789396"/>
    </source>
</evidence>
<proteinExistence type="predicted"/>
<feature type="region of interest" description="Disordered" evidence="1">
    <location>
        <begin position="94"/>
        <end position="179"/>
    </location>
</feature>
<reference evidence="2" key="1">
    <citation type="submission" date="2021-06" db="EMBL/GenBank/DDBJ databases">
        <authorList>
            <person name="Kallberg Y."/>
            <person name="Tangrot J."/>
            <person name="Rosling A."/>
        </authorList>
    </citation>
    <scope>NUCLEOTIDE SEQUENCE</scope>
    <source>
        <strain evidence="2">IN212</strain>
    </source>
</reference>
<feature type="compositionally biased region" description="Polar residues" evidence="1">
    <location>
        <begin position="165"/>
        <end position="178"/>
    </location>
</feature>
<evidence type="ECO:0000313" key="2">
    <source>
        <dbReference type="EMBL" id="CAG8566930.1"/>
    </source>
</evidence>
<evidence type="ECO:0000256" key="1">
    <source>
        <dbReference type="SAM" id="MobiDB-lite"/>
    </source>
</evidence>
<name>A0A9N9FXG1_9GLOM</name>
<accession>A0A9N9FXG1</accession>
<protein>
    <submittedName>
        <fullName evidence="2">4977_t:CDS:1</fullName>
    </submittedName>
</protein>
<keyword evidence="3" id="KW-1185">Reference proteome</keyword>
<sequence length="267" mass="30591">MLLFIRIQCHATAKFVSDEPSSPYSFVSCLRKDDFGYVYKCDSKDKATFYVEMTISIPQIPQNNTPNATVYIWGDHCNNQDVCPDLAALADSANNDKMSNYPDEGRDEPDQFLHDENDDNDLAQMPLKDTLTNVGSKTSRKDKDMRSPSIKKSSNNDDIKRSKSQRTQNSKKNLTKLNVSAEKQPVALTDLKHNEHSYDNFIHDYYIDVDRQPTIDRNSLINEKDAYSSNNEIYENSLKTNPRRFIINRQRGVSPPPDRPVKVQDVT</sequence>
<dbReference type="EMBL" id="CAJVPZ010005869">
    <property type="protein sequence ID" value="CAG8566930.1"/>
    <property type="molecule type" value="Genomic_DNA"/>
</dbReference>